<name>A0A9W8JPD7_9AGAR</name>
<evidence type="ECO:0000313" key="1">
    <source>
        <dbReference type="EMBL" id="KAJ3493131.1"/>
    </source>
</evidence>
<proteinExistence type="predicted"/>
<organism evidence="1 2">
    <name type="scientific">Agrocybe chaxingu</name>
    <dbReference type="NCBI Taxonomy" id="84603"/>
    <lineage>
        <taxon>Eukaryota</taxon>
        <taxon>Fungi</taxon>
        <taxon>Dikarya</taxon>
        <taxon>Basidiomycota</taxon>
        <taxon>Agaricomycotina</taxon>
        <taxon>Agaricomycetes</taxon>
        <taxon>Agaricomycetidae</taxon>
        <taxon>Agaricales</taxon>
        <taxon>Agaricineae</taxon>
        <taxon>Strophariaceae</taxon>
        <taxon>Agrocybe</taxon>
    </lineage>
</organism>
<keyword evidence="2" id="KW-1185">Reference proteome</keyword>
<sequence>MLKVDITGCFPGHPKDDESAHMKKLVEIKRSDADACSTYIGSTTLVFQAAANRKVEKMITKEFRPEMTGKGGFTLRHSRSFFNQDREHFYIQHEPVQETRESLLEVAWAGKIEVIQSGEEAELLIDILNSRGQEGQCKPKCSYSWRIAFTDVHKDMMVFEASRCRSLNPFLLTEKPQCLEFPGTAFTLIDTGMNMDTFEVVGKIQARWELPDETEDPHRLIIQEINYALPTEARQDDRFDELVFVSELLSVYEGRWHGHFKHRKGAQICERKENFWVPSRNSVKGQNGGNFHYLVQAPSLRLDSESQPRNMIYVAITTSLGSNGAHTIEADFHEDRLSPGKILRLDLNEYYLIPDMSCPTYWLRQVLKSFMATRHTEGPLFYRDWQWDVLDLIRDVDIGEEGPQRCLTLTYGKTLHAQVIWFKKKIESSSTHYPFQSGFKKNIVVKIYEHSNPCLDEVYKWCLREAAVLAALIGHLDADNTSWDE</sequence>
<dbReference type="EMBL" id="JANKHO010002323">
    <property type="protein sequence ID" value="KAJ3493131.1"/>
    <property type="molecule type" value="Genomic_DNA"/>
</dbReference>
<accession>A0A9W8JPD7</accession>
<dbReference type="Proteomes" id="UP001148786">
    <property type="component" value="Unassembled WGS sequence"/>
</dbReference>
<reference evidence="1" key="1">
    <citation type="submission" date="2022-07" db="EMBL/GenBank/DDBJ databases">
        <title>Genome Sequence of Agrocybe chaxingu.</title>
        <authorList>
            <person name="Buettner E."/>
        </authorList>
    </citation>
    <scope>NUCLEOTIDE SEQUENCE</scope>
    <source>
        <strain evidence="1">MP-N11</strain>
    </source>
</reference>
<comment type="caution">
    <text evidence="1">The sequence shown here is derived from an EMBL/GenBank/DDBJ whole genome shotgun (WGS) entry which is preliminary data.</text>
</comment>
<gene>
    <name evidence="1" type="ORF">NLJ89_g11087</name>
</gene>
<protein>
    <submittedName>
        <fullName evidence="1">Uncharacterized protein</fullName>
    </submittedName>
</protein>
<dbReference type="AlphaFoldDB" id="A0A9W8JPD7"/>
<evidence type="ECO:0000313" key="2">
    <source>
        <dbReference type="Proteomes" id="UP001148786"/>
    </source>
</evidence>